<dbReference type="RefSeq" id="WP_344784889.1">
    <property type="nucleotide sequence ID" value="NZ_BAABAF010000010.1"/>
</dbReference>
<dbReference type="Gene3D" id="3.30.700.10">
    <property type="entry name" value="Glycoprotein, Type 4 Pilin"/>
    <property type="match status" value="1"/>
</dbReference>
<sequence>MRTIHNMLEADKARKENGEAGFSLIELIIVVVILGILAAIAIPIFLNIQDQAKQSSADTVAANAATQVASAVAQNTDPTTATFFDNFGADYTIAFTKPSTAPTLATLTTDNFCLTATASAATGGKVGTAGPAC</sequence>
<keyword evidence="3" id="KW-1185">Reference proteome</keyword>
<dbReference type="Pfam" id="PF07963">
    <property type="entry name" value="N_methyl"/>
    <property type="match status" value="1"/>
</dbReference>
<organism evidence="2 3">
    <name type="scientific">Microbacterium kribbense</name>
    <dbReference type="NCBI Taxonomy" id="433645"/>
    <lineage>
        <taxon>Bacteria</taxon>
        <taxon>Bacillati</taxon>
        <taxon>Actinomycetota</taxon>
        <taxon>Actinomycetes</taxon>
        <taxon>Micrococcales</taxon>
        <taxon>Microbacteriaceae</taxon>
        <taxon>Microbacterium</taxon>
    </lineage>
</organism>
<dbReference type="Proteomes" id="UP001500540">
    <property type="component" value="Unassembled WGS sequence"/>
</dbReference>
<dbReference type="InterPro" id="IPR012902">
    <property type="entry name" value="N_methyl_site"/>
</dbReference>
<dbReference type="PROSITE" id="PS00409">
    <property type="entry name" value="PROKAR_NTER_METHYL"/>
    <property type="match status" value="1"/>
</dbReference>
<dbReference type="EMBL" id="BAABAF010000010">
    <property type="protein sequence ID" value="GAA3775621.1"/>
    <property type="molecule type" value="Genomic_DNA"/>
</dbReference>
<gene>
    <name evidence="2" type="ORF">GCM10022240_29050</name>
</gene>
<evidence type="ECO:0000313" key="2">
    <source>
        <dbReference type="EMBL" id="GAA3775621.1"/>
    </source>
</evidence>
<accession>A0ABP7GUM3</accession>
<evidence type="ECO:0000313" key="3">
    <source>
        <dbReference type="Proteomes" id="UP001500540"/>
    </source>
</evidence>
<dbReference type="NCBIfam" id="TIGR02532">
    <property type="entry name" value="IV_pilin_GFxxxE"/>
    <property type="match status" value="1"/>
</dbReference>
<comment type="caution">
    <text evidence="2">The sequence shown here is derived from an EMBL/GenBank/DDBJ whole genome shotgun (WGS) entry which is preliminary data.</text>
</comment>
<evidence type="ECO:0008006" key="4">
    <source>
        <dbReference type="Google" id="ProtNLM"/>
    </source>
</evidence>
<reference evidence="3" key="1">
    <citation type="journal article" date="2019" name="Int. J. Syst. Evol. Microbiol.">
        <title>The Global Catalogue of Microorganisms (GCM) 10K type strain sequencing project: providing services to taxonomists for standard genome sequencing and annotation.</title>
        <authorList>
            <consortium name="The Broad Institute Genomics Platform"/>
            <consortium name="The Broad Institute Genome Sequencing Center for Infectious Disease"/>
            <person name="Wu L."/>
            <person name="Ma J."/>
        </authorList>
    </citation>
    <scope>NUCLEOTIDE SEQUENCE [LARGE SCALE GENOMIC DNA]</scope>
    <source>
        <strain evidence="3">JCM 16950</strain>
    </source>
</reference>
<protein>
    <recommendedName>
        <fullName evidence="4">Prepilin-type N-terminal cleavage/methylation domain-containing protein</fullName>
    </recommendedName>
</protein>
<keyword evidence="1" id="KW-0472">Membrane</keyword>
<name>A0ABP7GUM3_9MICO</name>
<evidence type="ECO:0000256" key="1">
    <source>
        <dbReference type="SAM" id="Phobius"/>
    </source>
</evidence>
<dbReference type="InterPro" id="IPR045584">
    <property type="entry name" value="Pilin-like"/>
</dbReference>
<proteinExistence type="predicted"/>
<dbReference type="SUPFAM" id="SSF54523">
    <property type="entry name" value="Pili subunits"/>
    <property type="match status" value="1"/>
</dbReference>
<keyword evidence="1" id="KW-0812">Transmembrane</keyword>
<keyword evidence="1" id="KW-1133">Transmembrane helix</keyword>
<feature type="transmembrane region" description="Helical" evidence="1">
    <location>
        <begin position="21"/>
        <end position="46"/>
    </location>
</feature>